<feature type="transmembrane region" description="Helical" evidence="7">
    <location>
        <begin position="206"/>
        <end position="227"/>
    </location>
</feature>
<evidence type="ECO:0000313" key="11">
    <source>
        <dbReference type="Proteomes" id="UP000619788"/>
    </source>
</evidence>
<comment type="similarity">
    <text evidence="7">Belongs to the binding-protein-dependent transport system permease family.</text>
</comment>
<dbReference type="Pfam" id="PF00528">
    <property type="entry name" value="BPD_transp_1"/>
    <property type="match status" value="1"/>
</dbReference>
<keyword evidence="11" id="KW-1185">Reference proteome</keyword>
<evidence type="ECO:0000313" key="10">
    <source>
        <dbReference type="EMBL" id="GIH93519.1"/>
    </source>
</evidence>
<feature type="compositionally biased region" description="Low complexity" evidence="8">
    <location>
        <begin position="66"/>
        <end position="76"/>
    </location>
</feature>
<accession>A0A8J3SJS2</accession>
<feature type="transmembrane region" description="Helical" evidence="7">
    <location>
        <begin position="301"/>
        <end position="325"/>
    </location>
</feature>
<evidence type="ECO:0000256" key="6">
    <source>
        <dbReference type="ARBA" id="ARBA00023136"/>
    </source>
</evidence>
<dbReference type="Gene3D" id="1.10.3720.10">
    <property type="entry name" value="MetI-like"/>
    <property type="match status" value="1"/>
</dbReference>
<keyword evidence="5 7" id="KW-1133">Transmembrane helix</keyword>
<dbReference type="PROSITE" id="PS50928">
    <property type="entry name" value="ABC_TM1"/>
    <property type="match status" value="1"/>
</dbReference>
<dbReference type="PANTHER" id="PTHR30151">
    <property type="entry name" value="ALKANE SULFONATE ABC TRANSPORTER-RELATED, MEMBRANE SUBUNIT"/>
    <property type="match status" value="1"/>
</dbReference>
<comment type="subcellular location">
    <subcellularLocation>
        <location evidence="1 7">Cell membrane</location>
        <topology evidence="1 7">Multi-pass membrane protein</topology>
    </subcellularLocation>
</comment>
<keyword evidence="4 7" id="KW-0812">Transmembrane</keyword>
<dbReference type="Proteomes" id="UP000619788">
    <property type="component" value="Unassembled WGS sequence"/>
</dbReference>
<evidence type="ECO:0000256" key="3">
    <source>
        <dbReference type="ARBA" id="ARBA00022475"/>
    </source>
</evidence>
<dbReference type="AlphaFoldDB" id="A0A8J3SJS2"/>
<keyword evidence="3" id="KW-1003">Cell membrane</keyword>
<feature type="transmembrane region" description="Helical" evidence="7">
    <location>
        <begin position="180"/>
        <end position="200"/>
    </location>
</feature>
<evidence type="ECO:0000256" key="7">
    <source>
        <dbReference type="RuleBase" id="RU363032"/>
    </source>
</evidence>
<protein>
    <recommendedName>
        <fullName evidence="9">ABC transmembrane type-1 domain-containing protein</fullName>
    </recommendedName>
</protein>
<proteinExistence type="inferred from homology"/>
<sequence length="341" mass="35090">MAGPRTAPHSPSPGPGVDPATPSENAPAANPGTTGAGSENAAGSTGPAADAAAVPVSGGSGDPDASRSTAGGPGASRAAAGGRAALRWGIRAASLLAAAGLWQVLTAADARLWLRFDRLPTLGEIAERFGAQLTTSLYYLDLLQSLIRILTGFGLAAVAGITTGILVARSRRAGDVLLPLLEAVRPIPAIALVPIAILLFPTDEQGIVFITFTAAFFPVTVSTRHAVRALPTIWEEAVRTLGGTRRHVLWNVVLPGILPGVFGGLSVGMGVAWICVISAEMISGEFGVGYRTWHAYTVVDYPGVIVGMITIGVLGWLTSAAIELIGRRATGWLPRAEGSRR</sequence>
<evidence type="ECO:0000256" key="4">
    <source>
        <dbReference type="ARBA" id="ARBA00022692"/>
    </source>
</evidence>
<reference evidence="10 11" key="1">
    <citation type="submission" date="2021-01" db="EMBL/GenBank/DDBJ databases">
        <title>Whole genome shotgun sequence of Planobispora siamensis NBRC 107568.</title>
        <authorList>
            <person name="Komaki H."/>
            <person name="Tamura T."/>
        </authorList>
    </citation>
    <scope>NUCLEOTIDE SEQUENCE [LARGE SCALE GENOMIC DNA]</scope>
    <source>
        <strain evidence="10 11">NBRC 107568</strain>
    </source>
</reference>
<feature type="region of interest" description="Disordered" evidence="8">
    <location>
        <begin position="1"/>
        <end position="76"/>
    </location>
</feature>
<evidence type="ECO:0000256" key="8">
    <source>
        <dbReference type="SAM" id="MobiDB-lite"/>
    </source>
</evidence>
<evidence type="ECO:0000256" key="2">
    <source>
        <dbReference type="ARBA" id="ARBA00022448"/>
    </source>
</evidence>
<evidence type="ECO:0000256" key="1">
    <source>
        <dbReference type="ARBA" id="ARBA00004651"/>
    </source>
</evidence>
<dbReference type="InterPro" id="IPR000515">
    <property type="entry name" value="MetI-like"/>
</dbReference>
<evidence type="ECO:0000256" key="5">
    <source>
        <dbReference type="ARBA" id="ARBA00022989"/>
    </source>
</evidence>
<comment type="caution">
    <text evidence="10">The sequence shown here is derived from an EMBL/GenBank/DDBJ whole genome shotgun (WGS) entry which is preliminary data.</text>
</comment>
<dbReference type="EMBL" id="BOOJ01000033">
    <property type="protein sequence ID" value="GIH93519.1"/>
    <property type="molecule type" value="Genomic_DNA"/>
</dbReference>
<feature type="transmembrane region" description="Helical" evidence="7">
    <location>
        <begin position="93"/>
        <end position="114"/>
    </location>
</feature>
<dbReference type="GO" id="GO:0055085">
    <property type="term" value="P:transmembrane transport"/>
    <property type="evidence" value="ECO:0007669"/>
    <property type="project" value="InterPro"/>
</dbReference>
<feature type="domain" description="ABC transmembrane type-1" evidence="9">
    <location>
        <begin position="142"/>
        <end position="326"/>
    </location>
</feature>
<dbReference type="SUPFAM" id="SSF161098">
    <property type="entry name" value="MetI-like"/>
    <property type="match status" value="1"/>
</dbReference>
<feature type="transmembrane region" description="Helical" evidence="7">
    <location>
        <begin position="248"/>
        <end position="281"/>
    </location>
</feature>
<feature type="compositionally biased region" description="Low complexity" evidence="8">
    <location>
        <begin position="25"/>
        <end position="57"/>
    </location>
</feature>
<organism evidence="10 11">
    <name type="scientific">Planobispora siamensis</name>
    <dbReference type="NCBI Taxonomy" id="936338"/>
    <lineage>
        <taxon>Bacteria</taxon>
        <taxon>Bacillati</taxon>
        <taxon>Actinomycetota</taxon>
        <taxon>Actinomycetes</taxon>
        <taxon>Streptosporangiales</taxon>
        <taxon>Streptosporangiaceae</taxon>
        <taxon>Planobispora</taxon>
    </lineage>
</organism>
<dbReference type="CDD" id="cd06261">
    <property type="entry name" value="TM_PBP2"/>
    <property type="match status" value="1"/>
</dbReference>
<keyword evidence="2 7" id="KW-0813">Transport</keyword>
<dbReference type="PANTHER" id="PTHR30151:SF0">
    <property type="entry name" value="ABC TRANSPORTER PERMEASE PROTEIN MJ0413-RELATED"/>
    <property type="match status" value="1"/>
</dbReference>
<keyword evidence="6 7" id="KW-0472">Membrane</keyword>
<gene>
    <name evidence="10" type="ORF">Psi01_41490</name>
</gene>
<evidence type="ECO:0000259" key="9">
    <source>
        <dbReference type="PROSITE" id="PS50928"/>
    </source>
</evidence>
<feature type="transmembrane region" description="Helical" evidence="7">
    <location>
        <begin position="146"/>
        <end position="168"/>
    </location>
</feature>
<name>A0A8J3SJS2_9ACTN</name>
<dbReference type="GO" id="GO:0005886">
    <property type="term" value="C:plasma membrane"/>
    <property type="evidence" value="ECO:0007669"/>
    <property type="project" value="UniProtKB-SubCell"/>
</dbReference>
<dbReference type="RefSeq" id="WP_204065689.1">
    <property type="nucleotide sequence ID" value="NZ_BOOJ01000033.1"/>
</dbReference>
<dbReference type="InterPro" id="IPR035906">
    <property type="entry name" value="MetI-like_sf"/>
</dbReference>